<dbReference type="HOGENOM" id="CLU_820510_0_0_5"/>
<keyword evidence="1" id="KW-0808">Transferase</keyword>
<dbReference type="STRING" id="438753.AZC_2948"/>
<dbReference type="InterPro" id="IPR006598">
    <property type="entry name" value="CAP10"/>
</dbReference>
<dbReference type="Pfam" id="PF05686">
    <property type="entry name" value="Glyco_transf_90"/>
    <property type="match status" value="1"/>
</dbReference>
<gene>
    <name evidence="3" type="ordered locus">AZC_2948</name>
</gene>
<dbReference type="PANTHER" id="PTHR12203:SF35">
    <property type="entry name" value="PROTEIN O-GLUCOSYLTRANSFERASE 1"/>
    <property type="match status" value="1"/>
</dbReference>
<protein>
    <submittedName>
        <fullName evidence="3">Putative lipopolysaccharide-modifying enzyme</fullName>
    </submittedName>
</protein>
<reference evidence="3 4" key="4">
    <citation type="journal article" date="2009" name="Appl. Environ. Microbiol.">
        <title>Comparative genome-wide transcriptional profiling of Azorhizobium caulinodans ORS571 grown under free-living and symbiotic conditions.</title>
        <authorList>
            <person name="Tsukada S."/>
            <person name="Aono T."/>
            <person name="Akiba N."/>
            <person name="Lee KB."/>
            <person name="Liu CT."/>
            <person name="Toyazaki H."/>
            <person name="Oyaizu H."/>
        </authorList>
    </citation>
    <scope>NUCLEOTIDE SEQUENCE [LARGE SCALE GENOMIC DNA]</scope>
    <source>
        <strain evidence="4">ATCC 43989 / DSM 5975 / JCM 20966 / LMG 6465 / NBRC 14845 / NCIMB 13405 / ORS 571</strain>
    </source>
</reference>
<reference evidence="3 4" key="6">
    <citation type="journal article" date="2011" name="Appl. Environ. Microbiol.">
        <title>Involvement of the azorhizobial chromosome partition gene (parA) in the onset of bacteroid differentiation during Sesbania rostrata stem nodule development.</title>
        <authorList>
            <person name="Liu CT."/>
            <person name="Lee KB."/>
            <person name="Wang YS."/>
            <person name="Peng MH."/>
            <person name="Lee KT."/>
            <person name="Suzuki S."/>
            <person name="Suzuki T."/>
            <person name="Oyaizu H."/>
        </authorList>
    </citation>
    <scope>NUCLEOTIDE SEQUENCE [LARGE SCALE GENOMIC DNA]</scope>
    <source>
        <strain evidence="4">ATCC 43989 / DSM 5975 / JCM 20966 / LMG 6465 / NBRC 14845 / NCIMB 13405 / ORS 571</strain>
    </source>
</reference>
<name>A8IDJ0_AZOC5</name>
<dbReference type="InterPro" id="IPR051091">
    <property type="entry name" value="O-Glucosyltr/Glycosyltrsf_90"/>
</dbReference>
<dbReference type="GO" id="GO:0016740">
    <property type="term" value="F:transferase activity"/>
    <property type="evidence" value="ECO:0007669"/>
    <property type="project" value="UniProtKB-KW"/>
</dbReference>
<dbReference type="KEGG" id="azc:AZC_2948"/>
<dbReference type="SMART" id="SM00672">
    <property type="entry name" value="CAP10"/>
    <property type="match status" value="1"/>
</dbReference>
<evidence type="ECO:0000256" key="1">
    <source>
        <dbReference type="ARBA" id="ARBA00022679"/>
    </source>
</evidence>
<dbReference type="EMBL" id="AP009384">
    <property type="protein sequence ID" value="BAF88946.1"/>
    <property type="molecule type" value="Genomic_DNA"/>
</dbReference>
<reference evidence="4" key="2">
    <citation type="submission" date="2007-04" db="EMBL/GenBank/DDBJ databases">
        <title>Complete genome sequence of the nitrogen-fixing bacterium Azorhizobium caulinodans ORS571.</title>
        <authorList>
            <person name="Lee K.B."/>
            <person name="Backer P.D."/>
            <person name="Aono T."/>
            <person name="Liu C.T."/>
            <person name="Suzuki S."/>
            <person name="Suzuki T."/>
            <person name="Kaneko T."/>
            <person name="Yamada M."/>
            <person name="Tabata S."/>
            <person name="Kupfer D.M."/>
            <person name="Najar F.Z."/>
            <person name="Wiley G.B."/>
            <person name="Roe B."/>
            <person name="Binnewies T."/>
            <person name="Ussery D."/>
            <person name="Vereecke D."/>
            <person name="Gevers D."/>
            <person name="Holsters M."/>
            <person name="Oyaizu H."/>
        </authorList>
    </citation>
    <scope>NUCLEOTIDE SEQUENCE [LARGE SCALE GENOMIC DNA]</scope>
    <source>
        <strain evidence="4">ATCC 43989 / DSM 5975 / JCM 20966 / LMG 6465 / NBRC 14845 / NCIMB 13405 / ORS 571</strain>
    </source>
</reference>
<dbReference type="RefSeq" id="WP_012171472.1">
    <property type="nucleotide sequence ID" value="NC_009937.1"/>
</dbReference>
<proteinExistence type="predicted"/>
<evidence type="ECO:0000313" key="4">
    <source>
        <dbReference type="Proteomes" id="UP000000270"/>
    </source>
</evidence>
<keyword evidence="4" id="KW-1185">Reference proteome</keyword>
<accession>A8IDJ0</accession>
<dbReference type="AlphaFoldDB" id="A8IDJ0"/>
<reference evidence="3 4" key="1">
    <citation type="journal article" date="2007" name="Appl. Environ. Microbiol.">
        <title>Rhizobial factors required for stem nodule maturation and maintenance in Sesbania rostrata-Azorhizobium caulinodans ORS571 symbiosis.</title>
        <authorList>
            <person name="Suzuki S."/>
            <person name="Aono T."/>
            <person name="Lee KB."/>
            <person name="Suzuki T."/>
            <person name="Liu CT."/>
            <person name="Miwa H."/>
            <person name="Wakao S."/>
            <person name="Iki T."/>
            <person name="Oyaizu H."/>
        </authorList>
    </citation>
    <scope>NUCLEOTIDE SEQUENCE [LARGE SCALE GENOMIC DNA]</scope>
    <source>
        <strain evidence="4">ATCC 43989 / DSM 5975 / JCM 20966 / LMG 6465 / NBRC 14845 / NCIMB 13405 / ORS 571</strain>
    </source>
</reference>
<organism evidence="3 4">
    <name type="scientific">Azorhizobium caulinodans (strain ATCC 43989 / DSM 5975 / JCM 20966 / LMG 6465 / NBRC 14845 / NCIMB 13405 / ORS 571)</name>
    <dbReference type="NCBI Taxonomy" id="438753"/>
    <lineage>
        <taxon>Bacteria</taxon>
        <taxon>Pseudomonadati</taxon>
        <taxon>Pseudomonadota</taxon>
        <taxon>Alphaproteobacteria</taxon>
        <taxon>Hyphomicrobiales</taxon>
        <taxon>Xanthobacteraceae</taxon>
        <taxon>Azorhizobium</taxon>
    </lineage>
</organism>
<reference evidence="3 4" key="5">
    <citation type="journal article" date="2010" name="Appl. Environ. Microbiol.">
        <title>phrR-like gene praR of Azorhizobium caulinodans ORS571 is essential for symbiosis with Sesbania rostrata and is involved in expression of reb genes.</title>
        <authorList>
            <person name="Akiba N."/>
            <person name="Aono T."/>
            <person name="Toyazaki H."/>
            <person name="Sato S."/>
            <person name="Oyaizu H."/>
        </authorList>
    </citation>
    <scope>NUCLEOTIDE SEQUENCE [LARGE SCALE GENOMIC DNA]</scope>
    <source>
        <strain evidence="4">ATCC 43989 / DSM 5975 / JCM 20966 / LMG 6465 / NBRC 14845 / NCIMB 13405 / ORS 571</strain>
    </source>
</reference>
<evidence type="ECO:0000313" key="3">
    <source>
        <dbReference type="EMBL" id="BAF88946.1"/>
    </source>
</evidence>
<evidence type="ECO:0000259" key="2">
    <source>
        <dbReference type="SMART" id="SM00672"/>
    </source>
</evidence>
<feature type="domain" description="Glycosyl transferase CAP10" evidence="2">
    <location>
        <begin position="63"/>
        <end position="315"/>
    </location>
</feature>
<sequence>MAALSDLLFQAVPGPVLRAMVAARFGTVVPAGRRVWVNAGAGREDGLSFENDGRWLVATAGGELLKRDRINSLWKRGAIMAYFASRSNADALETSLADHSATPRVLTFCSNHPDAVLVPDRSFMTPRIYAPYRAIAHSVPWAEREDVVRWRGAPSGQGEIAHSWMDAGNPMLRQRVRMCLALRDEPGVDVAFAGRADLAPYGISKERLDPLSWAKVRYAIDIDGFSAAWMNFFSRLLLGCCVIKVASPYGFRQWFYDALVPWIHYVPVKADLSDLKEKIAWCRANPDACRQIAEEGQRLALSRTVESETQLTLARIDAALGARNAAKAPNPRLRDASS</sequence>
<dbReference type="PANTHER" id="PTHR12203">
    <property type="entry name" value="KDEL LYS-ASP-GLU-LEU CONTAINING - RELATED"/>
    <property type="match status" value="1"/>
</dbReference>
<dbReference type="Proteomes" id="UP000000270">
    <property type="component" value="Chromosome"/>
</dbReference>
<reference evidence="3 4" key="3">
    <citation type="journal article" date="2008" name="BMC Genomics">
        <title>The genome of the versatile nitrogen fixer Azorhizobium caulinodans ORS571.</title>
        <authorList>
            <person name="Lee KB."/>
            <person name="Backer P.D."/>
            <person name="Aono T."/>
            <person name="Liu CT."/>
            <person name="Suzuki S."/>
            <person name="Suzuki T."/>
            <person name="Kaneko T."/>
            <person name="Yamada M."/>
            <person name="Tabata S."/>
            <person name="Kupfer D.M."/>
            <person name="Najar F.Z."/>
            <person name="Wiley G.B."/>
            <person name="Roe B."/>
            <person name="Binnewies T.T."/>
            <person name="Ussery D.W."/>
            <person name="D'Haeze W."/>
            <person name="Herder J.D."/>
            <person name="Gevers D."/>
            <person name="Vereecke D."/>
            <person name="Holsters M."/>
            <person name="Oyaizu H."/>
        </authorList>
    </citation>
    <scope>NUCLEOTIDE SEQUENCE [LARGE SCALE GENOMIC DNA]</scope>
    <source>
        <strain evidence="4">ATCC 43989 / DSM 5975 / JCM 20966 / LMG 6465 / NBRC 14845 / NCIMB 13405 / ORS 571</strain>
    </source>
</reference>
<dbReference type="eggNOG" id="ENOG5033UVH">
    <property type="taxonomic scope" value="Bacteria"/>
</dbReference>